<dbReference type="EMBL" id="DVHN01000170">
    <property type="protein sequence ID" value="HIR89699.1"/>
    <property type="molecule type" value="Genomic_DNA"/>
</dbReference>
<dbReference type="SMART" id="SM00382">
    <property type="entry name" value="AAA"/>
    <property type="match status" value="1"/>
</dbReference>
<gene>
    <name evidence="5" type="ORF">IAC96_12210</name>
</gene>
<dbReference type="Pfam" id="PF00005">
    <property type="entry name" value="ABC_tran"/>
    <property type="match status" value="1"/>
</dbReference>
<dbReference type="Proteomes" id="UP000824201">
    <property type="component" value="Unassembled WGS sequence"/>
</dbReference>
<keyword evidence="1" id="KW-0813">Transport</keyword>
<keyword evidence="3 5" id="KW-0067">ATP-binding</keyword>
<sequence>MVVIEMNQIFKSFPIGKKELEVLKGIDLYIHKGEMVAIMGASGCGKSTLLNIIGCLDTLTSGEYRLNGDNIAEKNKKQMAKIRNEQFGYIIQDFALIMEDTVWENILIPLDYSKKKITKKRVNELLIRFGLEKMRKTRVSLLSGGEKQRVAIVRALVNEPDIILADEPTGALDSVTGQEVIKILREICDSGKTVIVVTHDKNIAQSCDRILHMKDGKIQLSDLDIV</sequence>
<evidence type="ECO:0000256" key="1">
    <source>
        <dbReference type="ARBA" id="ARBA00022448"/>
    </source>
</evidence>
<evidence type="ECO:0000256" key="2">
    <source>
        <dbReference type="ARBA" id="ARBA00022741"/>
    </source>
</evidence>
<dbReference type="AlphaFoldDB" id="A0A9D1JE45"/>
<dbReference type="InterPro" id="IPR003439">
    <property type="entry name" value="ABC_transporter-like_ATP-bd"/>
</dbReference>
<comment type="caution">
    <text evidence="5">The sequence shown here is derived from an EMBL/GenBank/DDBJ whole genome shotgun (WGS) entry which is preliminary data.</text>
</comment>
<dbReference type="PROSITE" id="PS00211">
    <property type="entry name" value="ABC_TRANSPORTER_1"/>
    <property type="match status" value="1"/>
</dbReference>
<evidence type="ECO:0000259" key="4">
    <source>
        <dbReference type="PROSITE" id="PS50893"/>
    </source>
</evidence>
<dbReference type="CDD" id="cd03255">
    <property type="entry name" value="ABC_MJ0796_LolCDE_FtsE"/>
    <property type="match status" value="1"/>
</dbReference>
<dbReference type="PANTHER" id="PTHR24220:SF86">
    <property type="entry name" value="ABC TRANSPORTER ABCH.1"/>
    <property type="match status" value="1"/>
</dbReference>
<dbReference type="SUPFAM" id="SSF52540">
    <property type="entry name" value="P-loop containing nucleoside triphosphate hydrolases"/>
    <property type="match status" value="1"/>
</dbReference>
<accession>A0A9D1JE45</accession>
<dbReference type="GO" id="GO:0005886">
    <property type="term" value="C:plasma membrane"/>
    <property type="evidence" value="ECO:0007669"/>
    <property type="project" value="TreeGrafter"/>
</dbReference>
<keyword evidence="2" id="KW-0547">Nucleotide-binding</keyword>
<dbReference type="Gene3D" id="3.40.50.300">
    <property type="entry name" value="P-loop containing nucleotide triphosphate hydrolases"/>
    <property type="match status" value="1"/>
</dbReference>
<dbReference type="GO" id="GO:0016887">
    <property type="term" value="F:ATP hydrolysis activity"/>
    <property type="evidence" value="ECO:0007669"/>
    <property type="project" value="InterPro"/>
</dbReference>
<dbReference type="InterPro" id="IPR003593">
    <property type="entry name" value="AAA+_ATPase"/>
</dbReference>
<dbReference type="InterPro" id="IPR027417">
    <property type="entry name" value="P-loop_NTPase"/>
</dbReference>
<organism evidence="5 6">
    <name type="scientific">Candidatus Fimimorpha faecalis</name>
    <dbReference type="NCBI Taxonomy" id="2840824"/>
    <lineage>
        <taxon>Bacteria</taxon>
        <taxon>Bacillati</taxon>
        <taxon>Bacillota</taxon>
        <taxon>Clostridia</taxon>
        <taxon>Eubacteriales</taxon>
        <taxon>Candidatus Fimimorpha</taxon>
    </lineage>
</organism>
<protein>
    <submittedName>
        <fullName evidence="5">ABC transporter ATP-binding protein</fullName>
    </submittedName>
</protein>
<dbReference type="InterPro" id="IPR017911">
    <property type="entry name" value="MacB-like_ATP-bd"/>
</dbReference>
<dbReference type="InterPro" id="IPR015854">
    <property type="entry name" value="ABC_transpr_LolD-like"/>
</dbReference>
<name>A0A9D1JE45_9FIRM</name>
<feature type="domain" description="ABC transporter" evidence="4">
    <location>
        <begin position="4"/>
        <end position="225"/>
    </location>
</feature>
<reference evidence="5" key="2">
    <citation type="journal article" date="2021" name="PeerJ">
        <title>Extensive microbial diversity within the chicken gut microbiome revealed by metagenomics and culture.</title>
        <authorList>
            <person name="Gilroy R."/>
            <person name="Ravi A."/>
            <person name="Getino M."/>
            <person name="Pursley I."/>
            <person name="Horton D.L."/>
            <person name="Alikhan N.F."/>
            <person name="Baker D."/>
            <person name="Gharbi K."/>
            <person name="Hall N."/>
            <person name="Watson M."/>
            <person name="Adriaenssens E.M."/>
            <person name="Foster-Nyarko E."/>
            <person name="Jarju S."/>
            <person name="Secka A."/>
            <person name="Antonio M."/>
            <person name="Oren A."/>
            <person name="Chaudhuri R.R."/>
            <person name="La Ragione R."/>
            <person name="Hildebrand F."/>
            <person name="Pallen M.J."/>
        </authorList>
    </citation>
    <scope>NUCLEOTIDE SEQUENCE</scope>
    <source>
        <strain evidence="5">ChiW13-3771</strain>
    </source>
</reference>
<proteinExistence type="predicted"/>
<evidence type="ECO:0000313" key="5">
    <source>
        <dbReference type="EMBL" id="HIR89699.1"/>
    </source>
</evidence>
<dbReference type="GO" id="GO:0005524">
    <property type="term" value="F:ATP binding"/>
    <property type="evidence" value="ECO:0007669"/>
    <property type="project" value="UniProtKB-KW"/>
</dbReference>
<dbReference type="PANTHER" id="PTHR24220">
    <property type="entry name" value="IMPORT ATP-BINDING PROTEIN"/>
    <property type="match status" value="1"/>
</dbReference>
<dbReference type="FunFam" id="3.40.50.300:FF:000032">
    <property type="entry name" value="Export ABC transporter ATP-binding protein"/>
    <property type="match status" value="1"/>
</dbReference>
<evidence type="ECO:0000256" key="3">
    <source>
        <dbReference type="ARBA" id="ARBA00022840"/>
    </source>
</evidence>
<dbReference type="InterPro" id="IPR017871">
    <property type="entry name" value="ABC_transporter-like_CS"/>
</dbReference>
<evidence type="ECO:0000313" key="6">
    <source>
        <dbReference type="Proteomes" id="UP000824201"/>
    </source>
</evidence>
<dbReference type="PROSITE" id="PS50893">
    <property type="entry name" value="ABC_TRANSPORTER_2"/>
    <property type="match status" value="1"/>
</dbReference>
<reference evidence="5" key="1">
    <citation type="submission" date="2020-10" db="EMBL/GenBank/DDBJ databases">
        <authorList>
            <person name="Gilroy R."/>
        </authorList>
    </citation>
    <scope>NUCLEOTIDE SEQUENCE</scope>
    <source>
        <strain evidence="5">ChiW13-3771</strain>
    </source>
</reference>
<dbReference type="GO" id="GO:0098796">
    <property type="term" value="C:membrane protein complex"/>
    <property type="evidence" value="ECO:0007669"/>
    <property type="project" value="UniProtKB-ARBA"/>
</dbReference>
<dbReference type="GO" id="GO:0022857">
    <property type="term" value="F:transmembrane transporter activity"/>
    <property type="evidence" value="ECO:0007669"/>
    <property type="project" value="TreeGrafter"/>
</dbReference>